<dbReference type="RefSeq" id="WP_186960144.1">
    <property type="nucleotide sequence ID" value="NZ_JACOOI010000016.1"/>
</dbReference>
<evidence type="ECO:0000256" key="2">
    <source>
        <dbReference type="ARBA" id="ARBA00022692"/>
    </source>
</evidence>
<keyword evidence="7" id="KW-1185">Reference proteome</keyword>
<keyword evidence="2 5" id="KW-0812">Transmembrane</keyword>
<reference evidence="6 7" key="1">
    <citation type="submission" date="2020-08" db="EMBL/GenBank/DDBJ databases">
        <title>Genome public.</title>
        <authorList>
            <person name="Liu C."/>
            <person name="Sun Q."/>
        </authorList>
    </citation>
    <scope>NUCLEOTIDE SEQUENCE [LARGE SCALE GENOMIC DNA]</scope>
    <source>
        <strain evidence="6 7">BX2</strain>
    </source>
</reference>
<dbReference type="Proteomes" id="UP000644010">
    <property type="component" value="Unassembled WGS sequence"/>
</dbReference>
<gene>
    <name evidence="6" type="ORF">H8S77_15275</name>
</gene>
<comment type="subcellular location">
    <subcellularLocation>
        <location evidence="1">Membrane</location>
        <topology evidence="1">Multi-pass membrane protein</topology>
    </subcellularLocation>
</comment>
<keyword evidence="4 5" id="KW-0472">Membrane</keyword>
<proteinExistence type="predicted"/>
<evidence type="ECO:0000256" key="4">
    <source>
        <dbReference type="ARBA" id="ARBA00023136"/>
    </source>
</evidence>
<evidence type="ECO:0000256" key="3">
    <source>
        <dbReference type="ARBA" id="ARBA00022989"/>
    </source>
</evidence>
<accession>A0ABR7E3B4</accession>
<dbReference type="InterPro" id="IPR006480">
    <property type="entry name" value="Phage_holin_4_1"/>
</dbReference>
<evidence type="ECO:0000256" key="5">
    <source>
        <dbReference type="SAM" id="Phobius"/>
    </source>
</evidence>
<feature type="transmembrane region" description="Helical" evidence="5">
    <location>
        <begin position="83"/>
        <end position="105"/>
    </location>
</feature>
<comment type="caution">
    <text evidence="6">The sequence shown here is derived from an EMBL/GenBank/DDBJ whole genome shotgun (WGS) entry which is preliminary data.</text>
</comment>
<evidence type="ECO:0000313" key="6">
    <source>
        <dbReference type="EMBL" id="MBC5644242.1"/>
    </source>
</evidence>
<organism evidence="6 7">
    <name type="scientific">Parabacteroides segnis</name>
    <dbReference type="NCBI Taxonomy" id="2763058"/>
    <lineage>
        <taxon>Bacteria</taxon>
        <taxon>Pseudomonadati</taxon>
        <taxon>Bacteroidota</taxon>
        <taxon>Bacteroidia</taxon>
        <taxon>Bacteroidales</taxon>
        <taxon>Tannerellaceae</taxon>
        <taxon>Parabacteroides</taxon>
    </lineage>
</organism>
<dbReference type="Pfam" id="PF05105">
    <property type="entry name" value="Phage_holin_4_1"/>
    <property type="match status" value="1"/>
</dbReference>
<dbReference type="EMBL" id="JACOOI010000016">
    <property type="protein sequence ID" value="MBC5644242.1"/>
    <property type="molecule type" value="Genomic_DNA"/>
</dbReference>
<keyword evidence="3 5" id="KW-1133">Transmembrane helix</keyword>
<feature type="transmembrane region" description="Helical" evidence="5">
    <location>
        <begin position="12"/>
        <end position="37"/>
    </location>
</feature>
<name>A0ABR7E3B4_9BACT</name>
<evidence type="ECO:0000256" key="1">
    <source>
        <dbReference type="ARBA" id="ARBA00004141"/>
    </source>
</evidence>
<feature type="transmembrane region" description="Helical" evidence="5">
    <location>
        <begin position="58"/>
        <end position="77"/>
    </location>
</feature>
<sequence length="159" mass="18327">MEVIKMIWEMRGMLIISIFELVLVLFAMSWDFASGYYKAKLRGEDRNSYGMRRTVSKFILYAGSVCIAWSIDAVCYVCKFWEFIHFSFLTNIPVITSLITVFILITEIRSIWEKADAKQLRQAAKSAALIGSVLNKDMLKDAFTEALITAKEKEKEKEK</sequence>
<evidence type="ECO:0000313" key="7">
    <source>
        <dbReference type="Proteomes" id="UP000644010"/>
    </source>
</evidence>
<protein>
    <submittedName>
        <fullName evidence="6">Phage holin family protein</fullName>
    </submittedName>
</protein>